<proteinExistence type="predicted"/>
<dbReference type="EMBL" id="MVHF01000004">
    <property type="protein sequence ID" value="ORA38098.1"/>
    <property type="molecule type" value="Genomic_DNA"/>
</dbReference>
<dbReference type="RefSeq" id="WP_083161557.1">
    <property type="nucleotide sequence ID" value="NZ_MVHF01000004.1"/>
</dbReference>
<dbReference type="STRING" id="1927124.BST13_05740"/>
<evidence type="ECO:0000313" key="2">
    <source>
        <dbReference type="Proteomes" id="UP000192448"/>
    </source>
</evidence>
<keyword evidence="2" id="KW-1185">Reference proteome</keyword>
<name>A0A1X0B7M9_9MYCO</name>
<organism evidence="1 2">
    <name type="scientific">Mycobacterium aquaticum</name>
    <dbReference type="NCBI Taxonomy" id="1927124"/>
    <lineage>
        <taxon>Bacteria</taxon>
        <taxon>Bacillati</taxon>
        <taxon>Actinomycetota</taxon>
        <taxon>Actinomycetes</taxon>
        <taxon>Mycobacteriales</taxon>
        <taxon>Mycobacteriaceae</taxon>
        <taxon>Mycobacterium</taxon>
    </lineage>
</organism>
<protein>
    <recommendedName>
        <fullName evidence="3">HicB family toxin-antitoxin system</fullName>
    </recommendedName>
</protein>
<comment type="caution">
    <text evidence="1">The sequence shown here is derived from an EMBL/GenBank/DDBJ whole genome shotgun (WGS) entry which is preliminary data.</text>
</comment>
<evidence type="ECO:0008006" key="3">
    <source>
        <dbReference type="Google" id="ProtNLM"/>
    </source>
</evidence>
<sequence>MHTYKVNVTRDDKWWMITVPELDGYVTADGSINLSDTTQARRLADVPGQALDFICTVVDAAPSEVGVEISISVDDIDVTAIADEVAKERELAERHAAAAQEYAKTLARSLSAHGVAVRDVGEVLGVSFQRAQQLISA</sequence>
<dbReference type="Proteomes" id="UP000192448">
    <property type="component" value="Unassembled WGS sequence"/>
</dbReference>
<gene>
    <name evidence="1" type="ORF">BST13_05740</name>
</gene>
<accession>A0A1X0B7M9</accession>
<evidence type="ECO:0000313" key="1">
    <source>
        <dbReference type="EMBL" id="ORA38098.1"/>
    </source>
</evidence>
<dbReference type="AlphaFoldDB" id="A0A1X0B7M9"/>
<dbReference type="OrthoDB" id="5772641at2"/>
<reference evidence="1 2" key="1">
    <citation type="submission" date="2017-02" db="EMBL/GenBank/DDBJ databases">
        <title>The new phylogeny of genus Mycobacterium.</title>
        <authorList>
            <person name="Tortoli E."/>
            <person name="Trovato A."/>
            <person name="Cirillo D.M."/>
        </authorList>
    </citation>
    <scope>NUCLEOTIDE SEQUENCE [LARGE SCALE GENOMIC DNA]</scope>
    <source>
        <strain evidence="1 2">RW6</strain>
    </source>
</reference>